<dbReference type="InterPro" id="IPR029459">
    <property type="entry name" value="EFTU-type"/>
</dbReference>
<dbReference type="Gene3D" id="3.40.50.10050">
    <property type="entry name" value="Translation initiation factor IF- 2, domain 3"/>
    <property type="match status" value="1"/>
</dbReference>
<keyword evidence="11" id="KW-1185">Reference proteome</keyword>
<dbReference type="InterPro" id="IPR023115">
    <property type="entry name" value="TIF_IF2_dom3"/>
</dbReference>
<dbReference type="CDD" id="cd01887">
    <property type="entry name" value="IF2_eIF5B"/>
    <property type="match status" value="1"/>
</dbReference>
<dbReference type="EMBL" id="JMKJ01000033">
    <property type="protein sequence ID" value="KGG52872.1"/>
    <property type="molecule type" value="Genomic_DNA"/>
</dbReference>
<evidence type="ECO:0000256" key="3">
    <source>
        <dbReference type="ARBA" id="ARBA00022540"/>
    </source>
</evidence>
<dbReference type="SUPFAM" id="SSF50447">
    <property type="entry name" value="Translation proteins"/>
    <property type="match status" value="1"/>
</dbReference>
<organism evidence="10 11">
    <name type="scientific">Mitosporidium daphniae</name>
    <dbReference type="NCBI Taxonomy" id="1485682"/>
    <lineage>
        <taxon>Eukaryota</taxon>
        <taxon>Fungi</taxon>
        <taxon>Fungi incertae sedis</taxon>
        <taxon>Microsporidia</taxon>
        <taxon>Mitosporidium</taxon>
    </lineage>
</organism>
<evidence type="ECO:0000256" key="6">
    <source>
        <dbReference type="ARBA" id="ARBA00023134"/>
    </source>
</evidence>
<dbReference type="GO" id="GO:0005739">
    <property type="term" value="C:mitochondrion"/>
    <property type="evidence" value="ECO:0007669"/>
    <property type="project" value="TreeGrafter"/>
</dbReference>
<evidence type="ECO:0000313" key="11">
    <source>
        <dbReference type="Proteomes" id="UP000029725"/>
    </source>
</evidence>
<comment type="caution">
    <text evidence="10">The sequence shown here is derived from an EMBL/GenBank/DDBJ whole genome shotgun (WGS) entry which is preliminary data.</text>
</comment>
<comment type="similarity">
    <text evidence="1">Belongs to the TRAFAC class translation factor GTPase superfamily. Classic translation factor GTPase family. IF-2 subfamily.</text>
</comment>
<feature type="compositionally biased region" description="Basic and acidic residues" evidence="8">
    <location>
        <begin position="91"/>
        <end position="100"/>
    </location>
</feature>
<feature type="domain" description="Tr-type G" evidence="9">
    <location>
        <begin position="381"/>
        <end position="602"/>
    </location>
</feature>
<dbReference type="PROSITE" id="PS51722">
    <property type="entry name" value="G_TR_2"/>
    <property type="match status" value="1"/>
</dbReference>
<dbReference type="GO" id="GO:0005525">
    <property type="term" value="F:GTP binding"/>
    <property type="evidence" value="ECO:0007669"/>
    <property type="project" value="UniProtKB-KW"/>
</dbReference>
<dbReference type="GeneID" id="25258271"/>
<gene>
    <name evidence="10" type="ORF">DI09_12p400</name>
</gene>
<dbReference type="HOGENOM" id="CLU_002656_1_0_1"/>
<dbReference type="Pfam" id="PF11987">
    <property type="entry name" value="IF-2"/>
    <property type="match status" value="1"/>
</dbReference>
<dbReference type="InterPro" id="IPR015760">
    <property type="entry name" value="TIF_IF2"/>
</dbReference>
<feature type="compositionally biased region" description="Basic and acidic residues" evidence="8">
    <location>
        <begin position="29"/>
        <end position="48"/>
    </location>
</feature>
<dbReference type="RefSeq" id="XP_013239299.1">
    <property type="nucleotide sequence ID" value="XM_013383845.1"/>
</dbReference>
<dbReference type="PANTHER" id="PTHR43381:SF4">
    <property type="entry name" value="EUKARYOTIC TRANSLATION INITIATION FACTOR 5B"/>
    <property type="match status" value="1"/>
</dbReference>
<dbReference type="GO" id="GO:0003743">
    <property type="term" value="F:translation initiation factor activity"/>
    <property type="evidence" value="ECO:0007669"/>
    <property type="project" value="UniProtKB-KW"/>
</dbReference>
<evidence type="ECO:0000256" key="5">
    <source>
        <dbReference type="ARBA" id="ARBA00022917"/>
    </source>
</evidence>
<dbReference type="SUPFAM" id="SSF52156">
    <property type="entry name" value="Initiation factor IF2/eIF5b, domain 3"/>
    <property type="match status" value="1"/>
</dbReference>
<evidence type="ECO:0000259" key="9">
    <source>
        <dbReference type="PROSITE" id="PS51722"/>
    </source>
</evidence>
<dbReference type="FunFam" id="3.40.50.300:FF:000112">
    <property type="entry name" value="Eukaryotic translation initiation factor 5B"/>
    <property type="match status" value="1"/>
</dbReference>
<proteinExistence type="inferred from homology"/>
<dbReference type="PANTHER" id="PTHR43381">
    <property type="entry name" value="TRANSLATION INITIATION FACTOR IF-2-RELATED"/>
    <property type="match status" value="1"/>
</dbReference>
<protein>
    <recommendedName>
        <fullName evidence="2">Eukaryotic translation initiation factor 5B</fullName>
    </recommendedName>
    <alternativeName>
        <fullName evidence="7">Translation initiation factor IF-2</fullName>
    </alternativeName>
</protein>
<keyword evidence="4" id="KW-0547">Nucleotide-binding</keyword>
<dbReference type="InterPro" id="IPR009000">
    <property type="entry name" value="Transl_B-barrel_sf"/>
</dbReference>
<keyword evidence="6" id="KW-0342">GTP-binding</keyword>
<dbReference type="Pfam" id="PF00009">
    <property type="entry name" value="GTP_EFTU"/>
    <property type="match status" value="1"/>
</dbReference>
<reference evidence="10 11" key="1">
    <citation type="submission" date="2014-04" db="EMBL/GenBank/DDBJ databases">
        <title>A new species of microsporidia sheds light on the evolution of extreme parasitism.</title>
        <authorList>
            <person name="Haag K.L."/>
            <person name="James T.Y."/>
            <person name="Larsson R."/>
            <person name="Schaer T.M."/>
            <person name="Refardt D."/>
            <person name="Pombert J.-F."/>
            <person name="Ebert D."/>
        </authorList>
    </citation>
    <scope>NUCLEOTIDE SEQUENCE [LARGE SCALE GENOMIC DNA]</scope>
    <source>
        <strain evidence="10 11">UGP3</strain>
        <tissue evidence="10">Spores</tissue>
    </source>
</reference>
<dbReference type="FunFam" id="2.40.30.10:FF:000026">
    <property type="entry name" value="Eukaryotic translation initiation factor 5B"/>
    <property type="match status" value="1"/>
</dbReference>
<dbReference type="AlphaFoldDB" id="A0A098VVC8"/>
<dbReference type="Gene3D" id="3.40.50.300">
    <property type="entry name" value="P-loop containing nucleotide triphosphate hydrolases"/>
    <property type="match status" value="1"/>
</dbReference>
<feature type="region of interest" description="Disordered" evidence="8">
    <location>
        <begin position="266"/>
        <end position="286"/>
    </location>
</feature>
<evidence type="ECO:0000256" key="7">
    <source>
        <dbReference type="ARBA" id="ARBA00032478"/>
    </source>
</evidence>
<evidence type="ECO:0000313" key="10">
    <source>
        <dbReference type="EMBL" id="KGG52872.1"/>
    </source>
</evidence>
<evidence type="ECO:0000256" key="8">
    <source>
        <dbReference type="SAM" id="MobiDB-lite"/>
    </source>
</evidence>
<dbReference type="InterPro" id="IPR000795">
    <property type="entry name" value="T_Tr_GTP-bd_dom"/>
</dbReference>
<dbReference type="CDD" id="cd16266">
    <property type="entry name" value="IF2_aeIF5B_IV"/>
    <property type="match status" value="1"/>
</dbReference>
<feature type="compositionally biased region" description="Basic and acidic residues" evidence="8">
    <location>
        <begin position="62"/>
        <end position="82"/>
    </location>
</feature>
<dbReference type="Gene3D" id="2.40.30.10">
    <property type="entry name" value="Translation factors"/>
    <property type="match status" value="2"/>
</dbReference>
<feature type="compositionally biased region" description="Basic and acidic residues" evidence="8">
    <location>
        <begin position="146"/>
        <end position="209"/>
    </location>
</feature>
<keyword evidence="3 10" id="KW-0396">Initiation factor</keyword>
<dbReference type="OrthoDB" id="4928at2759"/>
<name>A0A098VVC8_9MICR</name>
<evidence type="ECO:0000256" key="2">
    <source>
        <dbReference type="ARBA" id="ARBA00013824"/>
    </source>
</evidence>
<feature type="compositionally biased region" description="Polar residues" evidence="8">
    <location>
        <begin position="50"/>
        <end position="61"/>
    </location>
</feature>
<feature type="compositionally biased region" description="Polar residues" evidence="8">
    <location>
        <begin position="211"/>
        <end position="227"/>
    </location>
</feature>
<evidence type="ECO:0000256" key="1">
    <source>
        <dbReference type="ARBA" id="ARBA00007733"/>
    </source>
</evidence>
<dbReference type="InterPro" id="IPR005225">
    <property type="entry name" value="Small_GTP-bd"/>
</dbReference>
<dbReference type="PRINTS" id="PR00315">
    <property type="entry name" value="ELONGATNFCT"/>
</dbReference>
<dbReference type="SUPFAM" id="SSF52540">
    <property type="entry name" value="P-loop containing nucleoside triphosphate hydrolases"/>
    <property type="match status" value="1"/>
</dbReference>
<evidence type="ECO:0000256" key="4">
    <source>
        <dbReference type="ARBA" id="ARBA00022741"/>
    </source>
</evidence>
<feature type="compositionally biased region" description="Polar residues" evidence="8">
    <location>
        <begin position="266"/>
        <end position="285"/>
    </location>
</feature>
<accession>A0A098VVC8</accession>
<dbReference type="NCBIfam" id="NF003078">
    <property type="entry name" value="PRK04004.1"/>
    <property type="match status" value="1"/>
</dbReference>
<dbReference type="GO" id="GO:0003924">
    <property type="term" value="F:GTPase activity"/>
    <property type="evidence" value="ECO:0007669"/>
    <property type="project" value="InterPro"/>
</dbReference>
<dbReference type="InterPro" id="IPR027417">
    <property type="entry name" value="P-loop_NTPase"/>
</dbReference>
<sequence length="1008" mass="110703">MDPDLEQYWNEYEAQVCSSSSKGKKNKKPQKEEPLEKIDGISKRKILAEDQNTSTNQTKLSGDSKKRSETKESSATKKESSATKKANSSKKSIDTKKGSSELEIIQETNTMAPKKSSSKKDEEEKKLEPSSSKKKPQNTAILAIKRMQEAMKAQEEELKKLEEEERQKEMDAQREAEEKRLAEEAERQPLKKEGTKAERERLKIDKEKITILQQQSINHHNLDNPSQDPAPAPERKKLVYTKKKASSKSSYACSQISSAHTSKLSTTDCVSDKGTISTDSGSSNEEILDSWEDALEDKDDDSNDSLITGLTALNCKDAWVANQPQISTSANASMNIPATMRRAPADHKSHVPSLTVKTSMPIDNSGNNEQLISVAPVEQDLMSPIICVLGHVDTGKTKLLDKLRETSVQENEAGGITQQIGATFFPREAIIAKMLITGSENEGLHVKIPGLVVIDTPGHASFANLRDRGSSLCHLAVLVVDIMHGLEPQTLESIELLRRRRTPFVVALNKIDRLYGWSPVPGARSWSEIEAAQKPSTVAEFRDRLDRTKLAFASQAGLNAELHQENTNPRSTISLIPISALTGEGIPDLLRTVVMLTQERLGAALVFDENRFSAFVLEVKSVEGLGHVIDVILTQGTLAEGDQFAVAGLSGPILSQVRSLLTPEPMKESRVKTLRYLHHTTVRACMGVRIVGLNLEAAVAGSRLVRVTKSDADEGDDDAATVAMRLVDEEMREVLGIKAALSSAADRCRSGAAGVSVQASTLGSLEALLTFLAANDVPVATASIGTIYKRDILTTAANLERWTTAGNPEARDYAAVLAFDVRVDREVRPAQELAEDLGIKIFSADIIYHLLDTFKAHRSVLVEQRKRDLAPQAVFPCVLKIVPGCVFNKRSPIILGVQVTEGVLRIGTPLVIHQGEGKPLSIGRVTSIELNHRPVDKIRRGGSSVAIKIEQASYEIPRMVGRHFSENDELLSAISRTSIDILKTSFREEMTAEDWQLIRRLKGLFGIQ</sequence>
<dbReference type="Proteomes" id="UP000029725">
    <property type="component" value="Unassembled WGS sequence"/>
</dbReference>
<feature type="region of interest" description="Disordered" evidence="8">
    <location>
        <begin position="1"/>
        <end position="233"/>
    </location>
</feature>
<dbReference type="NCBIfam" id="TIGR00231">
    <property type="entry name" value="small_GTP"/>
    <property type="match status" value="1"/>
</dbReference>
<feature type="compositionally biased region" description="Basic and acidic residues" evidence="8">
    <location>
        <begin position="118"/>
        <end position="128"/>
    </location>
</feature>
<dbReference type="Pfam" id="PF14578">
    <property type="entry name" value="GTP_EFTU_D4"/>
    <property type="match status" value="1"/>
</dbReference>
<keyword evidence="5" id="KW-0648">Protein biosynthesis</keyword>
<dbReference type="VEuPathDB" id="MicrosporidiaDB:DI09_12p400"/>
<dbReference type="InterPro" id="IPR036925">
    <property type="entry name" value="TIF_IF2_dom3_sf"/>
</dbReference>